<dbReference type="InterPro" id="IPR004796">
    <property type="entry name" value="PTS_IIC_cello"/>
</dbReference>
<dbReference type="InterPro" id="IPR051088">
    <property type="entry name" value="PTS_Sugar-EIIC/EIIB"/>
</dbReference>
<feature type="transmembrane region" description="Helical" evidence="10">
    <location>
        <begin position="386"/>
        <end position="408"/>
    </location>
</feature>
<feature type="transmembrane region" description="Helical" evidence="10">
    <location>
        <begin position="69"/>
        <end position="90"/>
    </location>
</feature>
<dbReference type="InterPro" id="IPR004501">
    <property type="entry name" value="PTS_EIIC_3"/>
</dbReference>
<feature type="transmembrane region" description="Helical" evidence="10">
    <location>
        <begin position="179"/>
        <end position="200"/>
    </location>
</feature>
<dbReference type="Pfam" id="PF02378">
    <property type="entry name" value="PTS_EIIC"/>
    <property type="match status" value="1"/>
</dbReference>
<keyword evidence="2 9" id="KW-0813">Transport</keyword>
<sequence length="433" mass="47454">MFDKFQRFLEKFIGPIAERMQKSKVIQALTNGMMAVLPVSLGVAFIAIVGNFPIPIWQEFLTSIGLAPIIQEVIAMTSGLYAVYIVCTIAYETAKMEKQNPITSVILSLAFFLILVPQFAVKLGGEETIVIKTASIGTDGIFVAILVGLGVTMLYSYLMKKEFLRIKLPDSVPTMVTDSLSPTFVAMIIFVVALLVKAIFTYTGSGDAMSFLTELVSKPIASLGQSPMTVIVVFTLANLLWFFGIHPSPIINIFFAVMAPVFLANINAFIAGQALPYPEIMFFSSIIMVGGTGNTIGLAFCMLRAKSERYKSLGKLGVVPSIFNINEPLIFGVPIMLNPIFFIPLVSSTAVGGLVLHLFYKVGFLNYYNPTVELPWVTPPVVAETFYGGIRFGLAMIAVVIALTLLYYPFFRMADERAVKEEQTLAIGEQENE</sequence>
<evidence type="ECO:0000256" key="8">
    <source>
        <dbReference type="ARBA" id="ARBA00023136"/>
    </source>
</evidence>
<evidence type="ECO:0000256" key="9">
    <source>
        <dbReference type="PIRNR" id="PIRNR006351"/>
    </source>
</evidence>
<proteinExistence type="predicted"/>
<dbReference type="RefSeq" id="WP_025186905.1">
    <property type="nucleotide sequence ID" value="NZ_CP050491.1"/>
</dbReference>
<comment type="subcellular location">
    <subcellularLocation>
        <location evidence="1">Cell membrane</location>
        <topology evidence="1">Multi-pass membrane protein</topology>
    </subcellularLocation>
</comment>
<keyword evidence="8 9" id="KW-0472">Membrane</keyword>
<evidence type="ECO:0000256" key="2">
    <source>
        <dbReference type="ARBA" id="ARBA00022448"/>
    </source>
</evidence>
<dbReference type="Proteomes" id="UP000305511">
    <property type="component" value="Unassembled WGS sequence"/>
</dbReference>
<dbReference type="PANTHER" id="PTHR33989:SF8">
    <property type="entry name" value="PERMEASE IIC COMPONENT"/>
    <property type="match status" value="1"/>
</dbReference>
<keyword evidence="5" id="KW-0598">Phosphotransferase system</keyword>
<evidence type="ECO:0000256" key="1">
    <source>
        <dbReference type="ARBA" id="ARBA00004651"/>
    </source>
</evidence>
<dbReference type="GO" id="GO:0009401">
    <property type="term" value="P:phosphoenolpyruvate-dependent sugar phosphotransferase system"/>
    <property type="evidence" value="ECO:0007669"/>
    <property type="project" value="UniProtKB-KW"/>
</dbReference>
<comment type="function">
    <text evidence="9">The phosphoenolpyruvate-dependent sugar phosphotransferase system (PTS), a major carbohydrate active -transport system, catalyzes the phosphorylation of incoming sugar substrates concomitant with their translocation across the cell membrane.</text>
</comment>
<feature type="transmembrane region" description="Helical" evidence="10">
    <location>
        <begin position="280"/>
        <end position="303"/>
    </location>
</feature>
<dbReference type="EMBL" id="SIYF01000587">
    <property type="protein sequence ID" value="TKK63869.1"/>
    <property type="molecule type" value="Genomic_DNA"/>
</dbReference>
<feature type="transmembrane region" description="Helical" evidence="10">
    <location>
        <begin position="28"/>
        <end position="49"/>
    </location>
</feature>
<feature type="transmembrane region" description="Helical" evidence="10">
    <location>
        <begin position="140"/>
        <end position="158"/>
    </location>
</feature>
<dbReference type="PROSITE" id="PS51105">
    <property type="entry name" value="PTS_EIIC_TYPE_3"/>
    <property type="match status" value="1"/>
</dbReference>
<comment type="caution">
    <text evidence="12">The sequence shown here is derived from an EMBL/GenBank/DDBJ whole genome shotgun (WGS) entry which is preliminary data.</text>
</comment>
<feature type="transmembrane region" description="Helical" evidence="10">
    <location>
        <begin position="220"/>
        <end position="243"/>
    </location>
</feature>
<feature type="transmembrane region" description="Helical" evidence="10">
    <location>
        <begin position="250"/>
        <end position="274"/>
    </location>
</feature>
<evidence type="ECO:0000313" key="12">
    <source>
        <dbReference type="EMBL" id="TKK63869.1"/>
    </source>
</evidence>
<dbReference type="InterPro" id="IPR003352">
    <property type="entry name" value="PTS_EIIC"/>
</dbReference>
<dbReference type="GO" id="GO:1901264">
    <property type="term" value="P:carbohydrate derivative transport"/>
    <property type="evidence" value="ECO:0007669"/>
    <property type="project" value="TreeGrafter"/>
</dbReference>
<accession>A0A4U3KQI0</accession>
<keyword evidence="6 10" id="KW-0812">Transmembrane</keyword>
<name>A0A4U3KQI0_ENTFL</name>
<reference evidence="12 13" key="1">
    <citation type="submission" date="2019-02" db="EMBL/GenBank/DDBJ databases">
        <title>Bacteria dissemination in different level of health care in South Africa: the effectiveness of infections prevention and control.</title>
        <authorList>
            <person name="Shobo C."/>
            <person name="Amoako D.G."/>
            <person name="Allam M."/>
            <person name="Ismail A."/>
            <person name="Bester L.A."/>
            <person name="Essack S.Y."/>
        </authorList>
    </citation>
    <scope>NUCLEOTIDE SEQUENCE [LARGE SCALE GENOMIC DNA]</scope>
    <source>
        <strain evidence="12 13">2SIL2</strain>
    </source>
</reference>
<feature type="transmembrane region" description="Helical" evidence="10">
    <location>
        <begin position="340"/>
        <end position="360"/>
    </location>
</feature>
<dbReference type="AlphaFoldDB" id="A0A4U3KQI0"/>
<keyword evidence="4 9" id="KW-0762">Sugar transport</keyword>
<evidence type="ECO:0000313" key="13">
    <source>
        <dbReference type="Proteomes" id="UP000305511"/>
    </source>
</evidence>
<dbReference type="GO" id="GO:0008982">
    <property type="term" value="F:protein-N(PI)-phosphohistidine-sugar phosphotransferase activity"/>
    <property type="evidence" value="ECO:0007669"/>
    <property type="project" value="UniProtKB-UniRule"/>
</dbReference>
<keyword evidence="7 10" id="KW-1133">Transmembrane helix</keyword>
<protein>
    <recommendedName>
        <fullName evidence="9">Permease IIC component</fullName>
    </recommendedName>
</protein>
<evidence type="ECO:0000256" key="4">
    <source>
        <dbReference type="ARBA" id="ARBA00022597"/>
    </source>
</evidence>
<evidence type="ECO:0000256" key="10">
    <source>
        <dbReference type="SAM" id="Phobius"/>
    </source>
</evidence>
<feature type="domain" description="PTS EIIC type-3" evidence="11">
    <location>
        <begin position="9"/>
        <end position="410"/>
    </location>
</feature>
<dbReference type="PIRSF" id="PIRSF006351">
    <property type="entry name" value="PTS_EIIC-Cellobiose"/>
    <property type="match status" value="1"/>
</dbReference>
<dbReference type="PANTHER" id="PTHR33989">
    <property type="match status" value="1"/>
</dbReference>
<dbReference type="GO" id="GO:0005886">
    <property type="term" value="C:plasma membrane"/>
    <property type="evidence" value="ECO:0007669"/>
    <property type="project" value="UniProtKB-SubCell"/>
</dbReference>
<evidence type="ECO:0000259" key="11">
    <source>
        <dbReference type="PROSITE" id="PS51105"/>
    </source>
</evidence>
<evidence type="ECO:0000256" key="6">
    <source>
        <dbReference type="ARBA" id="ARBA00022692"/>
    </source>
</evidence>
<evidence type="ECO:0000256" key="3">
    <source>
        <dbReference type="ARBA" id="ARBA00022475"/>
    </source>
</evidence>
<evidence type="ECO:0000256" key="5">
    <source>
        <dbReference type="ARBA" id="ARBA00022683"/>
    </source>
</evidence>
<gene>
    <name evidence="12" type="ORF">EY666_17860</name>
</gene>
<keyword evidence="3 9" id="KW-1003">Cell membrane</keyword>
<evidence type="ECO:0000256" key="7">
    <source>
        <dbReference type="ARBA" id="ARBA00022989"/>
    </source>
</evidence>
<feature type="transmembrane region" description="Helical" evidence="10">
    <location>
        <begin position="102"/>
        <end position="120"/>
    </location>
</feature>
<organism evidence="12 13">
    <name type="scientific">Enterococcus faecalis</name>
    <name type="common">Streptococcus faecalis</name>
    <dbReference type="NCBI Taxonomy" id="1351"/>
    <lineage>
        <taxon>Bacteria</taxon>
        <taxon>Bacillati</taxon>
        <taxon>Bacillota</taxon>
        <taxon>Bacilli</taxon>
        <taxon>Lactobacillales</taxon>
        <taxon>Enterococcaceae</taxon>
        <taxon>Enterococcus</taxon>
    </lineage>
</organism>